<dbReference type="STRING" id="1423763.FC46_GL000727"/>
<evidence type="ECO:0000313" key="3">
    <source>
        <dbReference type="Proteomes" id="UP000051036"/>
    </source>
</evidence>
<dbReference type="RefSeq" id="WP_057799036.1">
    <property type="nucleotide sequence ID" value="NZ_AZFM01000020.1"/>
</dbReference>
<evidence type="ECO:0000259" key="1">
    <source>
        <dbReference type="Pfam" id="PF13309"/>
    </source>
</evidence>
<gene>
    <name evidence="2" type="ORF">FC46_GL000727</name>
</gene>
<dbReference type="PANTHER" id="PTHR35568">
    <property type="entry name" value="TRANSCRIPTIONAL REGULATOR DAUR"/>
    <property type="match status" value="1"/>
</dbReference>
<keyword evidence="3" id="KW-1185">Reference proteome</keyword>
<sequence>MEKFEIENWQQFAFLLTRILGSSYEIAFYADDKNIFQTKDFENVISKNDLKKLKNKAENYQIITNKAKKIITFIFFIKDAEQKIVGTFLINHNASSNTSAIDKLIKSLNLQDFFQESTKRSQRLAFSDSIEDVIYNVVDPKFLDSKMILTPDQKKAVINKLYEQDIFSRRGAVSTVAKVLRMSEPTVYSYLHKIKKGN</sequence>
<dbReference type="PANTHER" id="PTHR35568:SF1">
    <property type="entry name" value="TRANSCRIPTIONAL REGULATOR DAUR"/>
    <property type="match status" value="1"/>
</dbReference>
<dbReference type="Proteomes" id="UP000051036">
    <property type="component" value="Unassembled WGS sequence"/>
</dbReference>
<dbReference type="AlphaFoldDB" id="A0A0R1UF72"/>
<dbReference type="EMBL" id="AZFM01000020">
    <property type="protein sequence ID" value="KRL89624.1"/>
    <property type="molecule type" value="Genomic_DNA"/>
</dbReference>
<reference evidence="2 3" key="1">
    <citation type="journal article" date="2015" name="Genome Announc.">
        <title>Expanding the biotechnology potential of lactobacilli through comparative genomics of 213 strains and associated genera.</title>
        <authorList>
            <person name="Sun Z."/>
            <person name="Harris H.M."/>
            <person name="McCann A."/>
            <person name="Guo C."/>
            <person name="Argimon S."/>
            <person name="Zhang W."/>
            <person name="Yang X."/>
            <person name="Jeffery I.B."/>
            <person name="Cooney J.C."/>
            <person name="Kagawa T.F."/>
            <person name="Liu W."/>
            <person name="Song Y."/>
            <person name="Salvetti E."/>
            <person name="Wrobel A."/>
            <person name="Rasinkangas P."/>
            <person name="Parkhill J."/>
            <person name="Rea M.C."/>
            <person name="O'Sullivan O."/>
            <person name="Ritari J."/>
            <person name="Douillard F.P."/>
            <person name="Paul Ross R."/>
            <person name="Yang R."/>
            <person name="Briner A.E."/>
            <person name="Felis G.E."/>
            <person name="de Vos W.M."/>
            <person name="Barrangou R."/>
            <person name="Klaenhammer T.R."/>
            <person name="Caufield P.W."/>
            <person name="Cui Y."/>
            <person name="Zhang H."/>
            <person name="O'Toole P.W."/>
        </authorList>
    </citation>
    <scope>NUCLEOTIDE SEQUENCE [LARGE SCALE GENOMIC DNA]</scope>
    <source>
        <strain evidence="2 3">DSM 16043</strain>
    </source>
</reference>
<organism evidence="2 3">
    <name type="scientific">Lactobacillus kalixensis DSM 16043</name>
    <dbReference type="NCBI Taxonomy" id="1423763"/>
    <lineage>
        <taxon>Bacteria</taxon>
        <taxon>Bacillati</taxon>
        <taxon>Bacillota</taxon>
        <taxon>Bacilli</taxon>
        <taxon>Lactobacillales</taxon>
        <taxon>Lactobacillaceae</taxon>
        <taxon>Lactobacillus</taxon>
    </lineage>
</organism>
<dbReference type="InterPro" id="IPR039445">
    <property type="entry name" value="DauR-like_HTH"/>
</dbReference>
<proteinExistence type="predicted"/>
<comment type="caution">
    <text evidence="2">The sequence shown here is derived from an EMBL/GenBank/DDBJ whole genome shotgun (WGS) entry which is preliminary data.</text>
</comment>
<dbReference type="Pfam" id="PF13309">
    <property type="entry name" value="HTH_22"/>
    <property type="match status" value="1"/>
</dbReference>
<accession>A0A0R1UF72</accession>
<dbReference type="PATRIC" id="fig|1423763.3.peg.732"/>
<feature type="domain" description="Transcriptional regulator DauR-like HTH" evidence="1">
    <location>
        <begin position="149"/>
        <end position="191"/>
    </location>
</feature>
<dbReference type="InterPro" id="IPR039446">
    <property type="entry name" value="DauR-like"/>
</dbReference>
<name>A0A0R1UF72_9LACO</name>
<evidence type="ECO:0000313" key="2">
    <source>
        <dbReference type="EMBL" id="KRL89624.1"/>
    </source>
</evidence>
<protein>
    <recommendedName>
        <fullName evidence="1">Transcriptional regulator DauR-like HTH domain-containing protein</fullName>
    </recommendedName>
</protein>